<dbReference type="InterPro" id="IPR012902">
    <property type="entry name" value="N_methyl_site"/>
</dbReference>
<sequence>MPRAFTLIELLVVIAIIAILIGILMPALASARDRANAIQCLANLRTLGQATVMYSDDFQGHLPLNSHSPGQSWVDTLVPYGVPDNARWCPLDPTERPTSFATNNFLTPGPNPAESWTRLHHIPNPTATALAVEAAPQHLGDHIHPRGWGTNPNWSEPEHLLTEIDVERHFSASHVLYVAGQASTLPWATIQQTFTADRNLFHPAKAR</sequence>
<accession>A0ABV4U2Y8</accession>
<dbReference type="SUPFAM" id="SSF54523">
    <property type="entry name" value="Pili subunits"/>
    <property type="match status" value="1"/>
</dbReference>
<keyword evidence="3" id="KW-1185">Reference proteome</keyword>
<dbReference type="Gene3D" id="3.30.700.10">
    <property type="entry name" value="Glycoprotein, Type 4 Pilin"/>
    <property type="match status" value="1"/>
</dbReference>
<proteinExistence type="predicted"/>
<dbReference type="EMBL" id="JBGUBD010000002">
    <property type="protein sequence ID" value="MFA9477146.1"/>
    <property type="molecule type" value="Genomic_DNA"/>
</dbReference>
<dbReference type="InterPro" id="IPR000983">
    <property type="entry name" value="Bac_GSPG_pilin"/>
</dbReference>
<dbReference type="PANTHER" id="PTHR30093:SF2">
    <property type="entry name" value="TYPE II SECRETION SYSTEM PROTEIN H"/>
    <property type="match status" value="1"/>
</dbReference>
<dbReference type="RefSeq" id="WP_425344075.1">
    <property type="nucleotide sequence ID" value="NZ_JBGUBD010000002.1"/>
</dbReference>
<evidence type="ECO:0000313" key="2">
    <source>
        <dbReference type="EMBL" id="MFA9477146.1"/>
    </source>
</evidence>
<keyword evidence="1" id="KW-0488">Methylation</keyword>
<dbReference type="PRINTS" id="PR00813">
    <property type="entry name" value="BCTERIALGSPG"/>
</dbReference>
<comment type="caution">
    <text evidence="2">The sequence shown here is derived from an EMBL/GenBank/DDBJ whole genome shotgun (WGS) entry which is preliminary data.</text>
</comment>
<reference evidence="2 3" key="1">
    <citation type="submission" date="2024-08" db="EMBL/GenBank/DDBJ databases">
        <title>Whole-genome sequencing of halo(alkali)philic microorganisms from hypersaline lakes.</title>
        <authorList>
            <person name="Sorokin D.Y."/>
            <person name="Merkel A.Y."/>
            <person name="Messina E."/>
            <person name="Yakimov M."/>
        </authorList>
    </citation>
    <scope>NUCLEOTIDE SEQUENCE [LARGE SCALE GENOMIC DNA]</scope>
    <source>
        <strain evidence="2 3">AB-hyl4</strain>
    </source>
</reference>
<name>A0ABV4U2Y8_9BACT</name>
<protein>
    <submittedName>
        <fullName evidence="2">Type II secretion system protein</fullName>
    </submittedName>
</protein>
<organism evidence="2 3">
    <name type="scientific">Natronomicrosphaera hydrolytica</name>
    <dbReference type="NCBI Taxonomy" id="3242702"/>
    <lineage>
        <taxon>Bacteria</taxon>
        <taxon>Pseudomonadati</taxon>
        <taxon>Planctomycetota</taxon>
        <taxon>Phycisphaerae</taxon>
        <taxon>Phycisphaerales</taxon>
        <taxon>Phycisphaeraceae</taxon>
        <taxon>Natronomicrosphaera</taxon>
    </lineage>
</organism>
<gene>
    <name evidence="2" type="ORF">ACERK3_02445</name>
</gene>
<evidence type="ECO:0000313" key="3">
    <source>
        <dbReference type="Proteomes" id="UP001575105"/>
    </source>
</evidence>
<dbReference type="PANTHER" id="PTHR30093">
    <property type="entry name" value="GENERAL SECRETION PATHWAY PROTEIN G"/>
    <property type="match status" value="1"/>
</dbReference>
<dbReference type="Proteomes" id="UP001575105">
    <property type="component" value="Unassembled WGS sequence"/>
</dbReference>
<dbReference type="NCBIfam" id="TIGR02532">
    <property type="entry name" value="IV_pilin_GFxxxE"/>
    <property type="match status" value="1"/>
</dbReference>
<dbReference type="Pfam" id="PF07963">
    <property type="entry name" value="N_methyl"/>
    <property type="match status" value="1"/>
</dbReference>
<evidence type="ECO:0000256" key="1">
    <source>
        <dbReference type="ARBA" id="ARBA00022481"/>
    </source>
</evidence>
<dbReference type="InterPro" id="IPR045584">
    <property type="entry name" value="Pilin-like"/>
</dbReference>